<dbReference type="Gene3D" id="1.10.418.10">
    <property type="entry name" value="Calponin-like domain"/>
    <property type="match status" value="1"/>
</dbReference>
<sequence>MGESRVELLAWINALLQLNFTKIEQLGTGAAYCQVFDSIWGDLQMHKVKFDAKHEYEYVANFKVMQLALDQHKVDKAVPVERLVKCKFQDNLDFLQWIKQFHDMHFPGGYYDAAARRHHKPSTLKSSKSSSSHSLTSGRSATSTMTTRAPTTRAAPTSSMGARKPSVTNSRPGSAHGVAASSAAMQNLQRQVDDLTRTNDEQSTLISTLERERDFYYSKLRDIEILVQQEAARGQTSDLMTLIQQILYATDDGFEVPEEAGDVSLDQQQQHYGHDGAHHGEYMDDEHMGQHHMQHHQHYEQGEYLDDEPMPAGNGHSADDMETF</sequence>
<evidence type="ECO:0000256" key="3">
    <source>
        <dbReference type="ARBA" id="ARBA00022490"/>
    </source>
</evidence>
<dbReference type="Pfam" id="PF00307">
    <property type="entry name" value="CH"/>
    <property type="match status" value="1"/>
</dbReference>
<keyword evidence="6" id="KW-0498">Mitosis</keyword>
<evidence type="ECO:0000256" key="1">
    <source>
        <dbReference type="ARBA" id="ARBA00004245"/>
    </source>
</evidence>
<keyword evidence="7" id="KW-0206">Cytoskeleton</keyword>
<feature type="region of interest" description="Disordered" evidence="10">
    <location>
        <begin position="289"/>
        <end position="324"/>
    </location>
</feature>
<dbReference type="PANTHER" id="PTHR10623">
    <property type="entry name" value="MICROTUBULE-ASSOCIATED PROTEIN RP/EB FAMILY MEMBER"/>
    <property type="match status" value="1"/>
</dbReference>
<dbReference type="InterPro" id="IPR036872">
    <property type="entry name" value="CH_dom_sf"/>
</dbReference>
<evidence type="ECO:0000256" key="10">
    <source>
        <dbReference type="SAM" id="MobiDB-lite"/>
    </source>
</evidence>
<keyword evidence="4" id="KW-0132">Cell division</keyword>
<dbReference type="Proteomes" id="UP000193411">
    <property type="component" value="Unassembled WGS sequence"/>
</dbReference>
<dbReference type="STRING" id="765915.A0A1Y2HJU5"/>
<proteinExistence type="inferred from homology"/>
<dbReference type="GO" id="GO:0051301">
    <property type="term" value="P:cell division"/>
    <property type="evidence" value="ECO:0007669"/>
    <property type="project" value="UniProtKB-KW"/>
</dbReference>
<evidence type="ECO:0000256" key="7">
    <source>
        <dbReference type="ARBA" id="ARBA00023212"/>
    </source>
</evidence>
<evidence type="ECO:0000256" key="8">
    <source>
        <dbReference type="ARBA" id="ARBA00023306"/>
    </source>
</evidence>
<evidence type="ECO:0000256" key="6">
    <source>
        <dbReference type="ARBA" id="ARBA00022776"/>
    </source>
</evidence>
<evidence type="ECO:0000256" key="2">
    <source>
        <dbReference type="ARBA" id="ARBA00010729"/>
    </source>
</evidence>
<comment type="caution">
    <text evidence="13">The sequence shown here is derived from an EMBL/GenBank/DDBJ whole genome shotgun (WGS) entry which is preliminary data.</text>
</comment>
<protein>
    <submittedName>
        <fullName evidence="13">Calponin homology domain-containing protein</fullName>
    </submittedName>
</protein>
<dbReference type="OrthoDB" id="2119228at2759"/>
<dbReference type="InterPro" id="IPR004953">
    <property type="entry name" value="EB1_C"/>
</dbReference>
<dbReference type="SUPFAM" id="SSF140612">
    <property type="entry name" value="EB1 dimerisation domain-like"/>
    <property type="match status" value="1"/>
</dbReference>
<dbReference type="GO" id="GO:0035372">
    <property type="term" value="P:protein localization to microtubule"/>
    <property type="evidence" value="ECO:0007669"/>
    <property type="project" value="UniProtKB-ARBA"/>
</dbReference>
<organism evidence="13 14">
    <name type="scientific">Catenaria anguillulae PL171</name>
    <dbReference type="NCBI Taxonomy" id="765915"/>
    <lineage>
        <taxon>Eukaryota</taxon>
        <taxon>Fungi</taxon>
        <taxon>Fungi incertae sedis</taxon>
        <taxon>Blastocladiomycota</taxon>
        <taxon>Blastocladiomycetes</taxon>
        <taxon>Blastocladiales</taxon>
        <taxon>Catenariaceae</taxon>
        <taxon>Catenaria</taxon>
    </lineage>
</organism>
<reference evidence="13 14" key="1">
    <citation type="submission" date="2016-07" db="EMBL/GenBank/DDBJ databases">
        <title>Pervasive Adenine N6-methylation of Active Genes in Fungi.</title>
        <authorList>
            <consortium name="DOE Joint Genome Institute"/>
            <person name="Mondo S.J."/>
            <person name="Dannebaum R.O."/>
            <person name="Kuo R.C."/>
            <person name="Labutti K."/>
            <person name="Haridas S."/>
            <person name="Kuo A."/>
            <person name="Salamov A."/>
            <person name="Ahrendt S.R."/>
            <person name="Lipzen A."/>
            <person name="Sullivan W."/>
            <person name="Andreopoulos W.B."/>
            <person name="Clum A."/>
            <person name="Lindquist E."/>
            <person name="Daum C."/>
            <person name="Ramamoorthy G.K."/>
            <person name="Gryganskyi A."/>
            <person name="Culley D."/>
            <person name="Magnuson J.K."/>
            <person name="James T.Y."/>
            <person name="O'Malley M.A."/>
            <person name="Stajich J.E."/>
            <person name="Spatafora J.W."/>
            <person name="Visel A."/>
            <person name="Grigoriev I.V."/>
        </authorList>
    </citation>
    <scope>NUCLEOTIDE SEQUENCE [LARGE SCALE GENOMIC DNA]</scope>
    <source>
        <strain evidence="13 14">PL171</strain>
    </source>
</reference>
<keyword evidence="5 9" id="KW-0493">Microtubule</keyword>
<feature type="compositionally biased region" description="Low complexity" evidence="10">
    <location>
        <begin position="173"/>
        <end position="183"/>
    </location>
</feature>
<dbReference type="SUPFAM" id="SSF47576">
    <property type="entry name" value="Calponin-homology domain, CH-domain"/>
    <property type="match status" value="1"/>
</dbReference>
<feature type="domain" description="Calponin-homology (CH)" evidence="11">
    <location>
        <begin position="2"/>
        <end position="103"/>
    </location>
</feature>
<dbReference type="InterPro" id="IPR027328">
    <property type="entry name" value="MAPRE"/>
</dbReference>
<evidence type="ECO:0000256" key="5">
    <source>
        <dbReference type="ARBA" id="ARBA00022701"/>
    </source>
</evidence>
<dbReference type="FunFam" id="1.10.418.10:FF:000028">
    <property type="entry name" value="RP/EB family microtubule-associated protein"/>
    <property type="match status" value="1"/>
</dbReference>
<dbReference type="Pfam" id="PF03271">
    <property type="entry name" value="EB1"/>
    <property type="match status" value="1"/>
</dbReference>
<dbReference type="GO" id="GO:0051010">
    <property type="term" value="F:microtubule plus-end binding"/>
    <property type="evidence" value="ECO:0007669"/>
    <property type="project" value="UniProtKB-ARBA"/>
</dbReference>
<dbReference type="PROSITE" id="PS51230">
    <property type="entry name" value="EB1_C"/>
    <property type="match status" value="1"/>
</dbReference>
<keyword evidence="3" id="KW-0963">Cytoplasm</keyword>
<evidence type="ECO:0000313" key="14">
    <source>
        <dbReference type="Proteomes" id="UP000193411"/>
    </source>
</evidence>
<evidence type="ECO:0000256" key="4">
    <source>
        <dbReference type="ARBA" id="ARBA00022618"/>
    </source>
</evidence>
<dbReference type="AlphaFoldDB" id="A0A1Y2HJU5"/>
<gene>
    <name evidence="13" type="ORF">BCR44DRAFT_34565</name>
</gene>
<accession>A0A1Y2HJU5</accession>
<feature type="region of interest" description="Disordered" evidence="10">
    <location>
        <begin position="117"/>
        <end position="183"/>
    </location>
</feature>
<keyword evidence="14" id="KW-1185">Reference proteome</keyword>
<evidence type="ECO:0000259" key="11">
    <source>
        <dbReference type="PROSITE" id="PS50021"/>
    </source>
</evidence>
<dbReference type="PROSITE" id="PS50021">
    <property type="entry name" value="CH"/>
    <property type="match status" value="1"/>
</dbReference>
<comment type="subcellular location">
    <subcellularLocation>
        <location evidence="1">Cytoplasm</location>
        <location evidence="1">Cytoskeleton</location>
    </subcellularLocation>
</comment>
<keyword evidence="8" id="KW-0131">Cell cycle</keyword>
<name>A0A1Y2HJU5_9FUNG</name>
<evidence type="ECO:0000313" key="13">
    <source>
        <dbReference type="EMBL" id="ORZ34121.1"/>
    </source>
</evidence>
<dbReference type="GO" id="GO:0035371">
    <property type="term" value="C:microtubule plus-end"/>
    <property type="evidence" value="ECO:0007669"/>
    <property type="project" value="UniProtKB-ARBA"/>
</dbReference>
<dbReference type="InterPro" id="IPR036133">
    <property type="entry name" value="EB1_C_sf"/>
</dbReference>
<feature type="domain" description="EB1 C-terminal" evidence="12">
    <location>
        <begin position="184"/>
        <end position="256"/>
    </location>
</feature>
<evidence type="ECO:0000256" key="9">
    <source>
        <dbReference type="PROSITE-ProRule" id="PRU00576"/>
    </source>
</evidence>
<comment type="similarity">
    <text evidence="2">Belongs to the MAPRE family.</text>
</comment>
<dbReference type="EMBL" id="MCFL01000031">
    <property type="protein sequence ID" value="ORZ34121.1"/>
    <property type="molecule type" value="Genomic_DNA"/>
</dbReference>
<evidence type="ECO:0000259" key="12">
    <source>
        <dbReference type="PROSITE" id="PS51230"/>
    </source>
</evidence>
<dbReference type="Gene3D" id="1.20.5.1430">
    <property type="match status" value="1"/>
</dbReference>
<dbReference type="InterPro" id="IPR001715">
    <property type="entry name" value="CH_dom"/>
</dbReference>
<dbReference type="GO" id="GO:0072686">
    <property type="term" value="C:mitotic spindle"/>
    <property type="evidence" value="ECO:0007669"/>
    <property type="project" value="UniProtKB-ARBA"/>
</dbReference>
<feature type="compositionally biased region" description="Low complexity" evidence="10">
    <location>
        <begin position="123"/>
        <end position="160"/>
    </location>
</feature>
<dbReference type="GO" id="GO:0030473">
    <property type="term" value="P:nuclear migration along microtubule"/>
    <property type="evidence" value="ECO:0007669"/>
    <property type="project" value="UniProtKB-ARBA"/>
</dbReference>